<accession>A0ABP9Q4I9</accession>
<comment type="caution">
    <text evidence="2">The sequence shown here is derived from an EMBL/GenBank/DDBJ whole genome shotgun (WGS) entry which is preliminary data.</text>
</comment>
<name>A0ABP9Q4I9_9ACTN</name>
<keyword evidence="1" id="KW-0732">Signal</keyword>
<keyword evidence="3" id="KW-1185">Reference proteome</keyword>
<organism evidence="2 3">
    <name type="scientific">Nocardioides marinquilinus</name>
    <dbReference type="NCBI Taxonomy" id="1210400"/>
    <lineage>
        <taxon>Bacteria</taxon>
        <taxon>Bacillati</taxon>
        <taxon>Actinomycetota</taxon>
        <taxon>Actinomycetes</taxon>
        <taxon>Propionibacteriales</taxon>
        <taxon>Nocardioidaceae</taxon>
        <taxon>Nocardioides</taxon>
    </lineage>
</organism>
<evidence type="ECO:0000256" key="1">
    <source>
        <dbReference type="SAM" id="SignalP"/>
    </source>
</evidence>
<evidence type="ECO:0000313" key="3">
    <source>
        <dbReference type="Proteomes" id="UP001500221"/>
    </source>
</evidence>
<dbReference type="Proteomes" id="UP001500221">
    <property type="component" value="Unassembled WGS sequence"/>
</dbReference>
<gene>
    <name evidence="2" type="ORF">GCM10023340_45160</name>
</gene>
<dbReference type="EMBL" id="BAABKG010000008">
    <property type="protein sequence ID" value="GAA5156674.1"/>
    <property type="molecule type" value="Genomic_DNA"/>
</dbReference>
<proteinExistence type="predicted"/>
<feature type="signal peptide" evidence="1">
    <location>
        <begin position="1"/>
        <end position="29"/>
    </location>
</feature>
<reference evidence="3" key="1">
    <citation type="journal article" date="2019" name="Int. J. Syst. Evol. Microbiol.">
        <title>The Global Catalogue of Microorganisms (GCM) 10K type strain sequencing project: providing services to taxonomists for standard genome sequencing and annotation.</title>
        <authorList>
            <consortium name="The Broad Institute Genomics Platform"/>
            <consortium name="The Broad Institute Genome Sequencing Center for Infectious Disease"/>
            <person name="Wu L."/>
            <person name="Ma J."/>
        </authorList>
    </citation>
    <scope>NUCLEOTIDE SEQUENCE [LARGE SCALE GENOMIC DNA]</scope>
    <source>
        <strain evidence="3">JCM 18459</strain>
    </source>
</reference>
<dbReference type="RefSeq" id="WP_345464504.1">
    <property type="nucleotide sequence ID" value="NZ_BAABKG010000008.1"/>
</dbReference>
<evidence type="ECO:0000313" key="2">
    <source>
        <dbReference type="EMBL" id="GAA5156674.1"/>
    </source>
</evidence>
<sequence>MSLTRHLTFANTCSLLALVVALGTGTAYAAATVRSSDIVDGQVRTVDLGANAVTGARIAPGAVKADDLASGSVTGGTVKDGSLGPLDVLDQSLTGDEVSNGSLTAADLAVDAVGGSELQAGSVDGDEILDGSVTAADLAADSVGASELGDNVVSGGSVVNDSLTAADLAGGLATGSVSVPAGAVSNGRCEDFTVTIGGSAEAGDAVVVSVRAPMQDGVFFYGTQVASPSSTVVMLCNLSGGAMNAITNLPIRLITLR</sequence>
<protein>
    <recommendedName>
        <fullName evidence="4">Pentapeptide repeat-containing protein</fullName>
    </recommendedName>
</protein>
<feature type="chain" id="PRO_5046574787" description="Pentapeptide repeat-containing protein" evidence="1">
    <location>
        <begin position="30"/>
        <end position="257"/>
    </location>
</feature>
<evidence type="ECO:0008006" key="4">
    <source>
        <dbReference type="Google" id="ProtNLM"/>
    </source>
</evidence>